<evidence type="ECO:0000256" key="3">
    <source>
        <dbReference type="ARBA" id="ARBA00022691"/>
    </source>
</evidence>
<evidence type="ECO:0000256" key="1">
    <source>
        <dbReference type="ARBA" id="ARBA00022603"/>
    </source>
</evidence>
<gene>
    <name evidence="5" type="primary">COQ5_3</name>
    <name evidence="5" type="ORF">LNAOJCKE_3930</name>
</gene>
<dbReference type="EMBL" id="BPRC01000017">
    <property type="protein sequence ID" value="GJE66709.1"/>
    <property type="molecule type" value="Genomic_DNA"/>
</dbReference>
<dbReference type="InterPro" id="IPR041698">
    <property type="entry name" value="Methyltransf_25"/>
</dbReference>
<dbReference type="Gene3D" id="3.40.50.150">
    <property type="entry name" value="Vaccinia Virus protein VP39"/>
    <property type="match status" value="1"/>
</dbReference>
<keyword evidence="6" id="KW-1185">Reference proteome</keyword>
<dbReference type="CDD" id="cd02440">
    <property type="entry name" value="AdoMet_MTases"/>
    <property type="match status" value="1"/>
</dbReference>
<dbReference type="InterPro" id="IPR029063">
    <property type="entry name" value="SAM-dependent_MTases_sf"/>
</dbReference>
<reference evidence="5" key="1">
    <citation type="journal article" date="2021" name="Front. Microbiol.">
        <title>Comprehensive Comparative Genomics and Phenotyping of Methylobacterium Species.</title>
        <authorList>
            <person name="Alessa O."/>
            <person name="Ogura Y."/>
            <person name="Fujitani Y."/>
            <person name="Takami H."/>
            <person name="Hayashi T."/>
            <person name="Sahin N."/>
            <person name="Tani A."/>
        </authorList>
    </citation>
    <scope>NUCLEOTIDE SEQUENCE</scope>
    <source>
        <strain evidence="5">NBRC 15686</strain>
    </source>
</reference>
<sequence>MSTLNKDQSEYWNGEVGQRWAAYHQALDTAFAPFTEALFARAALKRGQRVLDIGCGAGDTALIAARQVGSGGHVTGADLSEPLLAVGRDRAAREAPSAAPIAWLRADAQDHAFDGRFDHALSRFGVMFFEDSAAAFANIRRSLADGGRLSFLCWRSLAENAWVTVPRDAVLPLLPEVEPPQPGAPGPFRFAAPDTLLPILEAAGFHGIECEPVDRVMRVGETIEAAADFVATRGPVARLLREREPALQETALKIIRQLFVERFGDGPVDLGAACWLVTART</sequence>
<dbReference type="PANTHER" id="PTHR43464:SF19">
    <property type="entry name" value="UBIQUINONE BIOSYNTHESIS O-METHYLTRANSFERASE, MITOCHONDRIAL"/>
    <property type="match status" value="1"/>
</dbReference>
<keyword evidence="2" id="KW-0808">Transferase</keyword>
<protein>
    <submittedName>
        <fullName evidence="5">2-methoxy-6-polyprenyl-1,4-benzoquinol methylase, mitochondrial</fullName>
    </submittedName>
</protein>
<dbReference type="GO" id="GO:0008168">
    <property type="term" value="F:methyltransferase activity"/>
    <property type="evidence" value="ECO:0007669"/>
    <property type="project" value="UniProtKB-KW"/>
</dbReference>
<name>A0ABQ4UHS8_9HYPH</name>
<reference evidence="5" key="2">
    <citation type="submission" date="2021-08" db="EMBL/GenBank/DDBJ databases">
        <authorList>
            <person name="Tani A."/>
            <person name="Ola A."/>
            <person name="Ogura Y."/>
            <person name="Katsura K."/>
            <person name="Hayashi T."/>
        </authorList>
    </citation>
    <scope>NUCLEOTIDE SEQUENCE</scope>
    <source>
        <strain evidence="5">NBRC 15686</strain>
    </source>
</reference>
<dbReference type="Pfam" id="PF13649">
    <property type="entry name" value="Methyltransf_25"/>
    <property type="match status" value="1"/>
</dbReference>
<organism evidence="5 6">
    <name type="scientific">Methylorubrum aminovorans</name>
    <dbReference type="NCBI Taxonomy" id="269069"/>
    <lineage>
        <taxon>Bacteria</taxon>
        <taxon>Pseudomonadati</taxon>
        <taxon>Pseudomonadota</taxon>
        <taxon>Alphaproteobacteria</taxon>
        <taxon>Hyphomicrobiales</taxon>
        <taxon>Methylobacteriaceae</taxon>
        <taxon>Methylorubrum</taxon>
    </lineage>
</organism>
<evidence type="ECO:0000259" key="4">
    <source>
        <dbReference type="Pfam" id="PF13649"/>
    </source>
</evidence>
<dbReference type="GO" id="GO:0032259">
    <property type="term" value="P:methylation"/>
    <property type="evidence" value="ECO:0007669"/>
    <property type="project" value="UniProtKB-KW"/>
</dbReference>
<dbReference type="RefSeq" id="WP_238226597.1">
    <property type="nucleotide sequence ID" value="NZ_BAAADH010000016.1"/>
</dbReference>
<keyword evidence="1 5" id="KW-0489">Methyltransferase</keyword>
<dbReference type="Proteomes" id="UP001055039">
    <property type="component" value="Unassembled WGS sequence"/>
</dbReference>
<evidence type="ECO:0000256" key="2">
    <source>
        <dbReference type="ARBA" id="ARBA00022679"/>
    </source>
</evidence>
<accession>A0ABQ4UHS8</accession>
<dbReference type="SUPFAM" id="SSF53335">
    <property type="entry name" value="S-adenosyl-L-methionine-dependent methyltransferases"/>
    <property type="match status" value="1"/>
</dbReference>
<evidence type="ECO:0000313" key="6">
    <source>
        <dbReference type="Proteomes" id="UP001055039"/>
    </source>
</evidence>
<evidence type="ECO:0000313" key="5">
    <source>
        <dbReference type="EMBL" id="GJE66709.1"/>
    </source>
</evidence>
<dbReference type="PANTHER" id="PTHR43464">
    <property type="entry name" value="METHYLTRANSFERASE"/>
    <property type="match status" value="1"/>
</dbReference>
<proteinExistence type="predicted"/>
<keyword evidence="3" id="KW-0949">S-adenosyl-L-methionine</keyword>
<comment type="caution">
    <text evidence="5">The sequence shown here is derived from an EMBL/GenBank/DDBJ whole genome shotgun (WGS) entry which is preliminary data.</text>
</comment>
<feature type="domain" description="Methyltransferase" evidence="4">
    <location>
        <begin position="50"/>
        <end position="147"/>
    </location>
</feature>